<dbReference type="OrthoDB" id="5438043at2"/>
<dbReference type="InterPro" id="IPR038765">
    <property type="entry name" value="Papain-like_cys_pep_sf"/>
</dbReference>
<comment type="caution">
    <text evidence="2">The sequence shown here is derived from an EMBL/GenBank/DDBJ whole genome shotgun (WGS) entry which is preliminary data.</text>
</comment>
<dbReference type="SMART" id="SM00460">
    <property type="entry name" value="TGc"/>
    <property type="match status" value="1"/>
</dbReference>
<reference evidence="2 3" key="1">
    <citation type="submission" date="2019-05" db="EMBL/GenBank/DDBJ databases">
        <authorList>
            <person name="Zhou X."/>
        </authorList>
    </citation>
    <scope>NUCLEOTIDE SEQUENCE [LARGE SCALE GENOMIC DNA]</scope>
    <source>
        <strain evidence="2 3">DSM 432</strain>
    </source>
</reference>
<protein>
    <submittedName>
        <fullName evidence="2">Transglutaminase family protein</fullName>
    </submittedName>
</protein>
<dbReference type="Proteomes" id="UP000305131">
    <property type="component" value="Unassembled WGS sequence"/>
</dbReference>
<dbReference type="InterPro" id="IPR002931">
    <property type="entry name" value="Transglutaminase-like"/>
</dbReference>
<evidence type="ECO:0000313" key="3">
    <source>
        <dbReference type="Proteomes" id="UP000305131"/>
    </source>
</evidence>
<dbReference type="PANTHER" id="PTHR33490">
    <property type="entry name" value="BLR5614 PROTEIN-RELATED"/>
    <property type="match status" value="1"/>
</dbReference>
<organism evidence="2 3">
    <name type="scientific">Xanthobacter autotrophicus</name>
    <dbReference type="NCBI Taxonomy" id="280"/>
    <lineage>
        <taxon>Bacteria</taxon>
        <taxon>Pseudomonadati</taxon>
        <taxon>Pseudomonadota</taxon>
        <taxon>Alphaproteobacteria</taxon>
        <taxon>Hyphomicrobiales</taxon>
        <taxon>Xanthobacteraceae</taxon>
        <taxon>Xanthobacter</taxon>
    </lineage>
</organism>
<dbReference type="Pfam" id="PF21295">
    <property type="entry name" value="Bact_transglu_N_2"/>
    <property type="match status" value="1"/>
</dbReference>
<feature type="domain" description="Transglutaminase-like" evidence="1">
    <location>
        <begin position="182"/>
        <end position="242"/>
    </location>
</feature>
<dbReference type="EMBL" id="VAUP01000022">
    <property type="protein sequence ID" value="TLX42810.1"/>
    <property type="molecule type" value="Genomic_DNA"/>
</dbReference>
<dbReference type="InterPro" id="IPR048930">
    <property type="entry name" value="Bact_transglu_N_2"/>
</dbReference>
<gene>
    <name evidence="2" type="ORF">FBQ73_09050</name>
</gene>
<accession>A0A6C1KF42</accession>
<dbReference type="Gene3D" id="2.60.40.2250">
    <property type="match status" value="1"/>
</dbReference>
<dbReference type="AlphaFoldDB" id="A0A6C1KF42"/>
<proteinExistence type="predicted"/>
<evidence type="ECO:0000313" key="2">
    <source>
        <dbReference type="EMBL" id="TLX42810.1"/>
    </source>
</evidence>
<sequence>MEQSAACGVLFAPSARGPTGAKMRFAVQCRLEYEVKSPTVFILNVEAAALRRQRIISERLQLTPGYAIERFAEDEGGSRFLRVIANPGLFSVAYAGEVDVNMIEKEPAGISEVPVGELPLEILPYLNPSRFCQSDLLGRFARREFGELAPGHNRVNAICSWIHDHVDYVRGSSDAQTSAYDTMVLRAGVCRDFAHLGIAFCRALNIPARFASGYAWQLDPPDFHAVFEAYLGGEWYLFDATRQAALQGLVRIGVGRDAADAAFATIYGDAEFKGMSVGIDAVSPDAEEEPTVRAVAVG</sequence>
<dbReference type="PANTHER" id="PTHR33490:SF12">
    <property type="entry name" value="BLL5557 PROTEIN"/>
    <property type="match status" value="1"/>
</dbReference>
<dbReference type="Gene3D" id="3.10.620.30">
    <property type="match status" value="1"/>
</dbReference>
<name>A0A6C1KF42_XANAU</name>
<dbReference type="SUPFAM" id="SSF54001">
    <property type="entry name" value="Cysteine proteinases"/>
    <property type="match status" value="1"/>
</dbReference>
<dbReference type="Pfam" id="PF01841">
    <property type="entry name" value="Transglut_core"/>
    <property type="match status" value="1"/>
</dbReference>
<evidence type="ECO:0000259" key="1">
    <source>
        <dbReference type="SMART" id="SM00460"/>
    </source>
</evidence>